<keyword evidence="5" id="KW-1185">Reference proteome</keyword>
<accession>A0AAQ3N661</accession>
<gene>
    <name evidence="4" type="ORF">V8G54_024053</name>
</gene>
<evidence type="ECO:0000259" key="3">
    <source>
        <dbReference type="Pfam" id="PF25502"/>
    </source>
</evidence>
<dbReference type="PANTHER" id="PTHR33913:SF1">
    <property type="entry name" value="DRBM DOMAIN-CONTAINING PROTEIN"/>
    <property type="match status" value="1"/>
</dbReference>
<dbReference type="AlphaFoldDB" id="A0AAQ3N661"/>
<dbReference type="Gene3D" id="3.30.160.20">
    <property type="match status" value="1"/>
</dbReference>
<evidence type="ECO:0008006" key="6">
    <source>
        <dbReference type="Google" id="ProtNLM"/>
    </source>
</evidence>
<evidence type="ECO:0000256" key="1">
    <source>
        <dbReference type="SAM" id="MobiDB-lite"/>
    </source>
</evidence>
<organism evidence="4 5">
    <name type="scientific">Vigna mungo</name>
    <name type="common">Black gram</name>
    <name type="synonym">Phaseolus mungo</name>
    <dbReference type="NCBI Taxonomy" id="3915"/>
    <lineage>
        <taxon>Eukaryota</taxon>
        <taxon>Viridiplantae</taxon>
        <taxon>Streptophyta</taxon>
        <taxon>Embryophyta</taxon>
        <taxon>Tracheophyta</taxon>
        <taxon>Spermatophyta</taxon>
        <taxon>Magnoliopsida</taxon>
        <taxon>eudicotyledons</taxon>
        <taxon>Gunneridae</taxon>
        <taxon>Pentapetalae</taxon>
        <taxon>rosids</taxon>
        <taxon>fabids</taxon>
        <taxon>Fabales</taxon>
        <taxon>Fabaceae</taxon>
        <taxon>Papilionoideae</taxon>
        <taxon>50 kb inversion clade</taxon>
        <taxon>NPAAA clade</taxon>
        <taxon>indigoferoid/millettioid clade</taxon>
        <taxon>Phaseoleae</taxon>
        <taxon>Vigna</taxon>
    </lineage>
</organism>
<name>A0AAQ3N661_VIGMU</name>
<sequence length="736" mass="82650">MVPSDVCPTEDAVKTFIEHLVDPLLPAKSSVQDYPSPSQQKLVARQVRSVVLLYNYYQRKRHPQLEYLPLNEFSKLVVVLRPALLAYMQFMQNSHEEELTDVEKQLSLTEKMIMEACDVSKSLDASKNVPNIEGWPITKVAILLIDSKKEKCFLLFGSITSGVWSLVEKSLDTSSQSSLISKGLDTSSQSSLGSRGLVTSNQSSEVTPGTKQYKKKRVLKKSSKDELKVNEDVFLQLGHSAIKEATGINNTDIFLLESGTIYSESKEKEASRFYIMQCSKTINEEVFEILMTGKWISVVSGIQGPLVTKSSGSWMITPVMDYFHVLPCYEIISKWISRVTEKNIKVDTPEVTELYVNEDMFTAHDSKPNNDNIDSPKQKENTGSCTLALSDSIYEPMEMIMNENSISKSKIKEKCQYIIDNTVQVDEDDLERNNPSVKYNSNGSASTVKALNVDSTNMLVTEGGTSNLASLHNNYANRPVDGRIQIANHSESDQEELKVLSDSKKILTQTALASLIRRRNELQCPASIAISTMLVLLKFKDYIATVLIVKKFYICIYLRFSYSIQALQQRKIEDEIACPAFFFSGIFSMTPYPCGDSHGLSSPNCYFCYCYISIYQTLELKIESIIEGCNGTWLSNQERVFGQQIQPLKRKKLSEAVFITQSSCQELDDICRTNNWVLPTYHLSQSEGGFKANVTVKGVEFQCSFEGKMGSSPSEARESAAVQMLTNLRSIAKLEE</sequence>
<dbReference type="PANTHER" id="PTHR33913">
    <property type="entry name" value="ALEURONE LAYER MORPHOGENESIS PROTEIN"/>
    <property type="match status" value="1"/>
</dbReference>
<proteinExistence type="predicted"/>
<dbReference type="CDD" id="cd00048">
    <property type="entry name" value="DSRM_SF"/>
    <property type="match status" value="1"/>
</dbReference>
<protein>
    <recommendedName>
        <fullName evidence="6">DRBM domain-containing protein</fullName>
    </recommendedName>
</protein>
<dbReference type="Pfam" id="PF25500">
    <property type="entry name" value="DUF7913"/>
    <property type="match status" value="1"/>
</dbReference>
<dbReference type="Proteomes" id="UP001374535">
    <property type="component" value="Chromosome 7"/>
</dbReference>
<dbReference type="SUPFAM" id="SSF54768">
    <property type="entry name" value="dsRNA-binding domain-like"/>
    <property type="match status" value="1"/>
</dbReference>
<feature type="region of interest" description="Disordered" evidence="1">
    <location>
        <begin position="179"/>
        <end position="215"/>
    </location>
</feature>
<evidence type="ECO:0000313" key="4">
    <source>
        <dbReference type="EMBL" id="WVZ03247.1"/>
    </source>
</evidence>
<evidence type="ECO:0000313" key="5">
    <source>
        <dbReference type="Proteomes" id="UP001374535"/>
    </source>
</evidence>
<dbReference type="InterPro" id="IPR057237">
    <property type="entry name" value="DUF7915"/>
</dbReference>
<dbReference type="Pfam" id="PF14709">
    <property type="entry name" value="DND1_DSRM"/>
    <property type="match status" value="1"/>
</dbReference>
<evidence type="ECO:0000259" key="2">
    <source>
        <dbReference type="Pfam" id="PF25500"/>
    </source>
</evidence>
<dbReference type="InterPro" id="IPR057235">
    <property type="entry name" value="DUF7913"/>
</dbReference>
<feature type="domain" description="DUF7915" evidence="3">
    <location>
        <begin position="160"/>
        <end position="338"/>
    </location>
</feature>
<feature type="compositionally biased region" description="Polar residues" evidence="1">
    <location>
        <begin position="184"/>
        <end position="210"/>
    </location>
</feature>
<feature type="domain" description="DUF7913" evidence="2">
    <location>
        <begin position="5"/>
        <end position="124"/>
    </location>
</feature>
<reference evidence="4 5" key="1">
    <citation type="journal article" date="2023" name="Life. Sci Alliance">
        <title>Evolutionary insights into 3D genome organization and epigenetic landscape of Vigna mungo.</title>
        <authorList>
            <person name="Junaid A."/>
            <person name="Singh B."/>
            <person name="Bhatia S."/>
        </authorList>
    </citation>
    <scope>NUCLEOTIDE SEQUENCE [LARGE SCALE GENOMIC DNA]</scope>
    <source>
        <strain evidence="4">Urdbean</strain>
    </source>
</reference>
<dbReference type="Pfam" id="PF25502">
    <property type="entry name" value="DUF7915"/>
    <property type="match status" value="1"/>
</dbReference>
<dbReference type="EMBL" id="CP144694">
    <property type="protein sequence ID" value="WVZ03247.1"/>
    <property type="molecule type" value="Genomic_DNA"/>
</dbReference>